<keyword evidence="1" id="KW-0812">Transmembrane</keyword>
<feature type="transmembrane region" description="Helical" evidence="1">
    <location>
        <begin position="318"/>
        <end position="340"/>
    </location>
</feature>
<feature type="transmembrane region" description="Helical" evidence="1">
    <location>
        <begin position="242"/>
        <end position="262"/>
    </location>
</feature>
<keyword evidence="1" id="KW-1133">Transmembrane helix</keyword>
<gene>
    <name evidence="2" type="ORF">NM125_14615</name>
</gene>
<reference evidence="2" key="1">
    <citation type="submission" date="2022-06" db="EMBL/GenBank/DDBJ databases">
        <title>Gracilimonas sp. CAU 1638 isolated from sea sediment.</title>
        <authorList>
            <person name="Kim W."/>
        </authorList>
    </citation>
    <scope>NUCLEOTIDE SEQUENCE</scope>
    <source>
        <strain evidence="2">CAU 1638</strain>
    </source>
</reference>
<feature type="transmembrane region" description="Helical" evidence="1">
    <location>
        <begin position="268"/>
        <end position="289"/>
    </location>
</feature>
<comment type="caution">
    <text evidence="2">The sequence shown here is derived from an EMBL/GenBank/DDBJ whole genome shotgun (WGS) entry which is preliminary data.</text>
</comment>
<dbReference type="EMBL" id="JANDBC010000003">
    <property type="protein sequence ID" value="MCP9292820.1"/>
    <property type="molecule type" value="Genomic_DNA"/>
</dbReference>
<keyword evidence="1" id="KW-0472">Membrane</keyword>
<dbReference type="RefSeq" id="WP_255135719.1">
    <property type="nucleotide sequence ID" value="NZ_JANDBC010000003.1"/>
</dbReference>
<feature type="transmembrane region" description="Helical" evidence="1">
    <location>
        <begin position="106"/>
        <end position="131"/>
    </location>
</feature>
<keyword evidence="3" id="KW-1185">Reference proteome</keyword>
<feature type="transmembrane region" description="Helical" evidence="1">
    <location>
        <begin position="405"/>
        <end position="428"/>
    </location>
</feature>
<feature type="transmembrane region" description="Helical" evidence="1">
    <location>
        <begin position="453"/>
        <end position="475"/>
    </location>
</feature>
<evidence type="ECO:0000256" key="1">
    <source>
        <dbReference type="SAM" id="Phobius"/>
    </source>
</evidence>
<evidence type="ECO:0000313" key="3">
    <source>
        <dbReference type="Proteomes" id="UP001139125"/>
    </source>
</evidence>
<feature type="transmembrane region" description="Helical" evidence="1">
    <location>
        <begin position="482"/>
        <end position="505"/>
    </location>
</feature>
<organism evidence="2 3">
    <name type="scientific">Gracilimonas sediminicola</name>
    <dbReference type="NCBI Taxonomy" id="2952158"/>
    <lineage>
        <taxon>Bacteria</taxon>
        <taxon>Pseudomonadati</taxon>
        <taxon>Balneolota</taxon>
        <taxon>Balneolia</taxon>
        <taxon>Balneolales</taxon>
        <taxon>Balneolaceae</taxon>
        <taxon>Gracilimonas</taxon>
    </lineage>
</organism>
<feature type="transmembrane region" description="Helical" evidence="1">
    <location>
        <begin position="213"/>
        <end position="235"/>
    </location>
</feature>
<sequence>MPEHDQIQLERPAKAEAVQDITERVYELIGNPISKWAVAATIESLGVRNVDAKTDYGYDSVFDLGNEVYNRIKKKEKEAAGDATEDVDEFKFGGIGRTLKLFAKHYTAGMVFSMPMLSQIIAIIVFEYALWAWFDFNEAQATVVALGTMVSFILTGGFIQTLGRLVSKYKGEGNYYLAAKATIAVMKIGIPFVFIAALAIFGINLILPFYPQQLIILSMIYMVLISLLLLSASVLFATEQRFMILMGIVSGTIFVIFGMDFAGLGIYLSQWLGILTATVIISAYAYIYYKLKIRALRQELFKQSLPEGEVSYYNTYRYFVYGFCYFTFLFMDRLMAWSAGPPPPEYIIWFNTPYELGMDWALISLVITIAMLEYSVHSFSLNLIPAQKKAVISKLKLFNRFFRRFYIKQILLLLVVGGISILITYYGVLSLRIFENEVPEISDFFANPMTFKVFWLASIGYLFLIYGLLNSLFFFTLNRPEMVMYAMIGSLFVNFITGFLCSRIFGLEYAVIGLIAGSLVFSISTGILAKRFFKHLDYFYYSAY</sequence>
<name>A0A9X2L5W1_9BACT</name>
<evidence type="ECO:0000313" key="2">
    <source>
        <dbReference type="EMBL" id="MCP9292820.1"/>
    </source>
</evidence>
<proteinExistence type="predicted"/>
<feature type="transmembrane region" description="Helical" evidence="1">
    <location>
        <begin position="143"/>
        <end position="163"/>
    </location>
</feature>
<feature type="transmembrane region" description="Helical" evidence="1">
    <location>
        <begin position="511"/>
        <end position="529"/>
    </location>
</feature>
<feature type="transmembrane region" description="Helical" evidence="1">
    <location>
        <begin position="360"/>
        <end position="384"/>
    </location>
</feature>
<protein>
    <submittedName>
        <fullName evidence="2">Uncharacterized protein</fullName>
    </submittedName>
</protein>
<dbReference type="AlphaFoldDB" id="A0A9X2L5W1"/>
<dbReference type="Proteomes" id="UP001139125">
    <property type="component" value="Unassembled WGS sequence"/>
</dbReference>
<feature type="transmembrane region" description="Helical" evidence="1">
    <location>
        <begin position="184"/>
        <end position="207"/>
    </location>
</feature>
<accession>A0A9X2L5W1</accession>